<feature type="domain" description="Reverse transcriptase Ty1/copia-type" evidence="1">
    <location>
        <begin position="3"/>
        <end position="80"/>
    </location>
</feature>
<dbReference type="InterPro" id="IPR013103">
    <property type="entry name" value="RVT_2"/>
</dbReference>
<dbReference type="Pfam" id="PF07727">
    <property type="entry name" value="RVT_2"/>
    <property type="match status" value="1"/>
</dbReference>
<sequence>MYILIYVDDILLTGNSTSEINRILSNLHSHFQMRNLGSLAQFLGIQYVPIQNGVILHQKYYAQRILERAGMQNTKSVSSPSSCKTVLTTQSQQNYSNHQLYCQLLGSLQYLTLTRPNIQFTVHNLSQHMHQPLNKHFEGLKFLLSYIHGTTNVGLPLYQGHLQLEGFSDADWASNADDRRSISGYCNFLGNSLISWQVKKQNTVARSSIEVEYRSLAAEASEVIWLRRLLEDFHTPQTTPTIIYCDNTSAIAFANNPIYHARTKHIDVDCHFIRDSIQAKHLSVHHICTNNQTADIFTKPVPILRFKNLSTKLTVVTHH</sequence>
<dbReference type="SUPFAM" id="SSF56672">
    <property type="entry name" value="DNA/RNA polymerases"/>
    <property type="match status" value="1"/>
</dbReference>
<dbReference type="OrthoDB" id="414945at2759"/>
<reference evidence="2" key="1">
    <citation type="journal article" date="2022" name="Front. Genet.">
        <title>Chromosome-Scale Assembly of the Dendrobium nobile Genome Provides Insights Into the Molecular Mechanism of the Biosynthesis of the Medicinal Active Ingredient of Dendrobium.</title>
        <authorList>
            <person name="Xu Q."/>
            <person name="Niu S.-C."/>
            <person name="Li K.-L."/>
            <person name="Zheng P.-J."/>
            <person name="Zhang X.-J."/>
            <person name="Jia Y."/>
            <person name="Liu Y."/>
            <person name="Niu Y.-X."/>
            <person name="Yu L.-H."/>
            <person name="Chen D.-F."/>
            <person name="Zhang G.-Q."/>
        </authorList>
    </citation>
    <scope>NUCLEOTIDE SEQUENCE</scope>
    <source>
        <tissue evidence="2">Leaf</tissue>
    </source>
</reference>
<keyword evidence="3" id="KW-1185">Reference proteome</keyword>
<dbReference type="CDD" id="cd09272">
    <property type="entry name" value="RNase_HI_RT_Ty1"/>
    <property type="match status" value="1"/>
</dbReference>
<organism evidence="2 3">
    <name type="scientific">Dendrobium nobile</name>
    <name type="common">Orchid</name>
    <dbReference type="NCBI Taxonomy" id="94219"/>
    <lineage>
        <taxon>Eukaryota</taxon>
        <taxon>Viridiplantae</taxon>
        <taxon>Streptophyta</taxon>
        <taxon>Embryophyta</taxon>
        <taxon>Tracheophyta</taxon>
        <taxon>Spermatophyta</taxon>
        <taxon>Magnoliopsida</taxon>
        <taxon>Liliopsida</taxon>
        <taxon>Asparagales</taxon>
        <taxon>Orchidaceae</taxon>
        <taxon>Epidendroideae</taxon>
        <taxon>Malaxideae</taxon>
        <taxon>Dendrobiinae</taxon>
        <taxon>Dendrobium</taxon>
    </lineage>
</organism>
<dbReference type="AlphaFoldDB" id="A0A8T3BZ72"/>
<accession>A0A8T3BZ72</accession>
<name>A0A8T3BZ72_DENNO</name>
<dbReference type="InterPro" id="IPR043502">
    <property type="entry name" value="DNA/RNA_pol_sf"/>
</dbReference>
<dbReference type="EMBL" id="JAGYWB010000005">
    <property type="protein sequence ID" value="KAI0523371.1"/>
    <property type="molecule type" value="Genomic_DNA"/>
</dbReference>
<dbReference type="PANTHER" id="PTHR11439:SF524">
    <property type="entry name" value="RNA-DIRECTED DNA POLYMERASE, PROTEIN KINASE RLK-PELLE-DLSV FAMILY"/>
    <property type="match status" value="1"/>
</dbReference>
<protein>
    <recommendedName>
        <fullName evidence="1">Reverse transcriptase Ty1/copia-type domain-containing protein</fullName>
    </recommendedName>
</protein>
<dbReference type="Proteomes" id="UP000829196">
    <property type="component" value="Unassembled WGS sequence"/>
</dbReference>
<evidence type="ECO:0000313" key="2">
    <source>
        <dbReference type="EMBL" id="KAI0523371.1"/>
    </source>
</evidence>
<proteinExistence type="predicted"/>
<gene>
    <name evidence="2" type="ORF">KFK09_005766</name>
</gene>
<evidence type="ECO:0000259" key="1">
    <source>
        <dbReference type="Pfam" id="PF07727"/>
    </source>
</evidence>
<evidence type="ECO:0000313" key="3">
    <source>
        <dbReference type="Proteomes" id="UP000829196"/>
    </source>
</evidence>
<comment type="caution">
    <text evidence="2">The sequence shown here is derived from an EMBL/GenBank/DDBJ whole genome shotgun (WGS) entry which is preliminary data.</text>
</comment>
<dbReference type="PANTHER" id="PTHR11439">
    <property type="entry name" value="GAG-POL-RELATED RETROTRANSPOSON"/>
    <property type="match status" value="1"/>
</dbReference>